<dbReference type="Proteomes" id="UP000240527">
    <property type="component" value="Chromosome"/>
</dbReference>
<accession>A0ABN5IU51</accession>
<dbReference type="EMBL" id="CP027850">
    <property type="protein sequence ID" value="AVQ02010.1"/>
    <property type="molecule type" value="Genomic_DNA"/>
</dbReference>
<dbReference type="PRINTS" id="PR00081">
    <property type="entry name" value="GDHRDH"/>
</dbReference>
<evidence type="ECO:0000313" key="5">
    <source>
        <dbReference type="Proteomes" id="UP000240527"/>
    </source>
</evidence>
<organism evidence="4 5">
    <name type="scientific">Caulobacter segnis</name>
    <dbReference type="NCBI Taxonomy" id="88688"/>
    <lineage>
        <taxon>Bacteria</taxon>
        <taxon>Pseudomonadati</taxon>
        <taxon>Pseudomonadota</taxon>
        <taxon>Alphaproteobacteria</taxon>
        <taxon>Caulobacterales</taxon>
        <taxon>Caulobacteraceae</taxon>
        <taxon>Caulobacter</taxon>
    </lineage>
</organism>
<dbReference type="SUPFAM" id="SSF51735">
    <property type="entry name" value="NAD(P)-binding Rossmann-fold domains"/>
    <property type="match status" value="1"/>
</dbReference>
<dbReference type="Gene3D" id="3.40.50.720">
    <property type="entry name" value="NAD(P)-binding Rossmann-like Domain"/>
    <property type="match status" value="1"/>
</dbReference>
<protein>
    <submittedName>
        <fullName evidence="4">KR domain-containing protein</fullName>
    </submittedName>
</protein>
<keyword evidence="2" id="KW-0560">Oxidoreductase</keyword>
<evidence type="ECO:0000256" key="2">
    <source>
        <dbReference type="ARBA" id="ARBA00023002"/>
    </source>
</evidence>
<dbReference type="InterPro" id="IPR036291">
    <property type="entry name" value="NAD(P)-bd_dom_sf"/>
</dbReference>
<dbReference type="InterPro" id="IPR051911">
    <property type="entry name" value="SDR_oxidoreductase"/>
</dbReference>
<dbReference type="PANTHER" id="PTHR43976">
    <property type="entry name" value="SHORT CHAIN DEHYDROGENASE"/>
    <property type="match status" value="1"/>
</dbReference>
<dbReference type="NCBIfam" id="NF004824">
    <property type="entry name" value="PRK06180.1"/>
    <property type="match status" value="1"/>
</dbReference>
<dbReference type="PROSITE" id="PS00061">
    <property type="entry name" value="ADH_SHORT"/>
    <property type="match status" value="1"/>
</dbReference>
<gene>
    <name evidence="4" type="ORF">B7G68_09220</name>
</gene>
<name>A0ABN5IU51_9CAUL</name>
<evidence type="ECO:0000313" key="4">
    <source>
        <dbReference type="EMBL" id="AVQ02010.1"/>
    </source>
</evidence>
<comment type="similarity">
    <text evidence="1 3">Belongs to the short-chain dehydrogenases/reductases (SDR) family.</text>
</comment>
<dbReference type="RefSeq" id="WP_013078928.1">
    <property type="nucleotide sequence ID" value="NZ_CP027850.1"/>
</dbReference>
<dbReference type="InterPro" id="IPR020904">
    <property type="entry name" value="Sc_DH/Rdtase_CS"/>
</dbReference>
<evidence type="ECO:0000256" key="1">
    <source>
        <dbReference type="ARBA" id="ARBA00006484"/>
    </source>
</evidence>
<dbReference type="InterPro" id="IPR002347">
    <property type="entry name" value="SDR_fam"/>
</dbReference>
<dbReference type="PANTHER" id="PTHR43976:SF16">
    <property type="entry name" value="SHORT-CHAIN DEHYDROGENASE_REDUCTASE FAMILY PROTEIN"/>
    <property type="match status" value="1"/>
</dbReference>
<proteinExistence type="inferred from homology"/>
<keyword evidence="5" id="KW-1185">Reference proteome</keyword>
<evidence type="ECO:0000256" key="3">
    <source>
        <dbReference type="RuleBase" id="RU000363"/>
    </source>
</evidence>
<dbReference type="CDD" id="cd05374">
    <property type="entry name" value="17beta-HSD-like_SDR_c"/>
    <property type="match status" value="1"/>
</dbReference>
<sequence length="277" mass="28658">MTKTWMITGVSGGLGREIARAALERGDVVVGTVRRPEAVAAFEALAPGRAHGVVMDVTDTAAIATAVAKAERATGTIDVLVNNAGYGLVGAVEEASLDEVRAQFEVNVFGPLAVLKAVLPAMRARRAGRIINITSVSGLAVWAGTGVYCASKWALEGLTQTLAQEVAELGILVVNVAPGGLRTDFATGSKVIVADKLSDYDGLARDAERIMADHAGQEPGDPAKAARAILTIADVEAPPMHLLLGEDALKYAGYAAQGLAADIEAWKALSLSIGFND</sequence>
<dbReference type="PRINTS" id="PR00080">
    <property type="entry name" value="SDRFAMILY"/>
</dbReference>
<reference evidence="4 5" key="1">
    <citation type="journal article" date="2015" name="Biotechnol. Bioeng.">
        <title>Genome sequence and phenotypic characterization of Caulobacter segnis.</title>
        <authorList>
            <person name="Patel S."/>
            <person name="Fletcher B."/>
            <person name="Scott D.C."/>
            <person name="Ely B."/>
        </authorList>
    </citation>
    <scope>NUCLEOTIDE SEQUENCE [LARGE SCALE GENOMIC DNA]</scope>
    <source>
        <strain evidence="4 5">TK0059</strain>
    </source>
</reference>
<dbReference type="Pfam" id="PF00106">
    <property type="entry name" value="adh_short"/>
    <property type="match status" value="1"/>
</dbReference>